<reference evidence="1 2" key="1">
    <citation type="submission" date="2017-01" db="EMBL/GenBank/DDBJ databases">
        <title>First insights into the biology of 'candidatus Vampirococcus archaeovorus'.</title>
        <authorList>
            <person name="Kizina J."/>
            <person name="Jordan S."/>
            <person name="Stueber K."/>
            <person name="Reinhardt R."/>
            <person name="Harder J."/>
        </authorList>
    </citation>
    <scope>NUCLEOTIDE SEQUENCE [LARGE SCALE GENOMIC DNA]</scope>
    <source>
        <strain evidence="1 2">LiM</strain>
    </source>
</reference>
<dbReference type="Pfam" id="PF09424">
    <property type="entry name" value="YqeY"/>
    <property type="match status" value="1"/>
</dbReference>
<dbReference type="Gene3D" id="1.10.1510.10">
    <property type="entry name" value="Uncharacterised protein YqeY/AIM41 PF09424, N-terminal domain"/>
    <property type="match status" value="1"/>
</dbReference>
<dbReference type="RefSeq" id="WP_128700176.1">
    <property type="nucleotide sequence ID" value="NZ_CP019384.1"/>
</dbReference>
<dbReference type="InterPro" id="IPR042184">
    <property type="entry name" value="YqeY/Aim41_N"/>
</dbReference>
<dbReference type="InterPro" id="IPR023168">
    <property type="entry name" value="GatB_Yqey_C_2"/>
</dbReference>
<dbReference type="SUPFAM" id="SSF89095">
    <property type="entry name" value="GatB/YqeY motif"/>
    <property type="match status" value="1"/>
</dbReference>
<sequence length="151" mass="17085">MTLEDKIMADFKDAMKTKDQLRTQTISFLRSQMKYCAIEKRTEKLDDADVIGVIKKLVKQRQESIAQFEKGGRQDLVDKEKKELEILKGYLPQEMSAQELEKIVRAVMAETQASSLKDMGRVMKEVLIRTGGRCDNKTVSDLVKSSLAGPA</sequence>
<dbReference type="GO" id="GO:0016884">
    <property type="term" value="F:carbon-nitrogen ligase activity, with glutamine as amido-N-donor"/>
    <property type="evidence" value="ECO:0007669"/>
    <property type="project" value="InterPro"/>
</dbReference>
<keyword evidence="2" id="KW-1185">Reference proteome</keyword>
<organism evidence="1 2">
    <name type="scientific">Velamenicoccus archaeovorus</name>
    <dbReference type="NCBI Taxonomy" id="1930593"/>
    <lineage>
        <taxon>Bacteria</taxon>
        <taxon>Pseudomonadati</taxon>
        <taxon>Candidatus Omnitrophota</taxon>
        <taxon>Candidatus Velamenicoccus</taxon>
    </lineage>
</organism>
<dbReference type="OrthoDB" id="9794041at2"/>
<evidence type="ECO:0000313" key="2">
    <source>
        <dbReference type="Proteomes" id="UP000287243"/>
    </source>
</evidence>
<dbReference type="PANTHER" id="PTHR28055">
    <property type="entry name" value="ALTERED INHERITANCE OF MITOCHONDRIA PROTEIN 41, MITOCHONDRIAL"/>
    <property type="match status" value="1"/>
</dbReference>
<dbReference type="PANTHER" id="PTHR28055:SF1">
    <property type="entry name" value="ALTERED INHERITANCE OF MITOCHONDRIA PROTEIN 41, MITOCHONDRIAL"/>
    <property type="match status" value="1"/>
</dbReference>
<dbReference type="Gene3D" id="1.10.10.410">
    <property type="match status" value="1"/>
</dbReference>
<evidence type="ECO:0000313" key="1">
    <source>
        <dbReference type="EMBL" id="QAT17355.1"/>
    </source>
</evidence>
<proteinExistence type="predicted"/>
<gene>
    <name evidence="1" type="ORF">BU251_06255</name>
</gene>
<dbReference type="InterPro" id="IPR003789">
    <property type="entry name" value="Asn/Gln_tRNA_amidoTrase-B-like"/>
</dbReference>
<accession>A0A410P581</accession>
<name>A0A410P581_VELA1</name>
<dbReference type="Proteomes" id="UP000287243">
    <property type="component" value="Chromosome"/>
</dbReference>
<evidence type="ECO:0008006" key="3">
    <source>
        <dbReference type="Google" id="ProtNLM"/>
    </source>
</evidence>
<dbReference type="AlphaFoldDB" id="A0A410P581"/>
<protein>
    <recommendedName>
        <fullName evidence="3">Transamidase GatB domain protein</fullName>
    </recommendedName>
</protein>
<dbReference type="EMBL" id="CP019384">
    <property type="protein sequence ID" value="QAT17355.1"/>
    <property type="molecule type" value="Genomic_DNA"/>
</dbReference>
<dbReference type="KEGG" id="vai:BU251_06255"/>
<dbReference type="InterPro" id="IPR019004">
    <property type="entry name" value="YqeY/Aim41"/>
</dbReference>